<dbReference type="PANTHER" id="PTHR23100:SF0">
    <property type="entry name" value="ARGININE BIOSYNTHESIS BIFUNCTIONAL PROTEIN ARGJ, MITOCHONDRIAL"/>
    <property type="match status" value="1"/>
</dbReference>
<evidence type="ECO:0000256" key="7">
    <source>
        <dbReference type="ARBA" id="ARBA00022813"/>
    </source>
</evidence>
<name>A0A364V6T2_9CORY</name>
<comment type="catalytic activity">
    <reaction evidence="10">
        <text>N(2)-acetyl-L-ornithine + L-glutamate = N-acetyl-L-glutamate + L-ornithine</text>
        <dbReference type="Rhea" id="RHEA:15349"/>
        <dbReference type="ChEBI" id="CHEBI:29985"/>
        <dbReference type="ChEBI" id="CHEBI:44337"/>
        <dbReference type="ChEBI" id="CHEBI:46911"/>
        <dbReference type="ChEBI" id="CHEBI:57805"/>
        <dbReference type="EC" id="2.3.1.35"/>
    </reaction>
</comment>
<dbReference type="GO" id="GO:0006526">
    <property type="term" value="P:L-arginine biosynthetic process"/>
    <property type="evidence" value="ECO:0007669"/>
    <property type="project" value="UniProtKB-UniRule"/>
</dbReference>
<dbReference type="EC" id="2.3.1.1" evidence="10"/>
<evidence type="ECO:0000256" key="4">
    <source>
        <dbReference type="ARBA" id="ARBA00022571"/>
    </source>
</evidence>
<keyword evidence="4 10" id="KW-0055">Arginine biosynthesis</keyword>
<dbReference type="InterPro" id="IPR016117">
    <property type="entry name" value="ArgJ-like_dom_sf"/>
</dbReference>
<feature type="binding site" evidence="10">
    <location>
        <position position="188"/>
    </location>
    <ligand>
        <name>substrate</name>
    </ligand>
</feature>
<keyword evidence="7 10" id="KW-0068">Autocatalytic cleavage</keyword>
<feature type="chain" id="PRO_5023326331" description="Arginine biosynthesis bifunctional protein ArgJ alpha chain" evidence="10">
    <location>
        <begin position="1"/>
        <end position="198"/>
    </location>
</feature>
<dbReference type="CDD" id="cd02152">
    <property type="entry name" value="OAT"/>
    <property type="match status" value="1"/>
</dbReference>
<dbReference type="Gene3D" id="3.60.70.12">
    <property type="entry name" value="L-amino peptidase D-ALA esterase/amidase"/>
    <property type="match status" value="1"/>
</dbReference>
<keyword evidence="12" id="KW-1185">Reference proteome</keyword>
<feature type="active site" description="Nucleophile" evidence="10">
    <location>
        <position position="199"/>
    </location>
</feature>
<evidence type="ECO:0000313" key="12">
    <source>
        <dbReference type="Proteomes" id="UP000251577"/>
    </source>
</evidence>
<dbReference type="InterPro" id="IPR042195">
    <property type="entry name" value="ArgJ_beta_C"/>
</dbReference>
<evidence type="ECO:0000256" key="8">
    <source>
        <dbReference type="ARBA" id="ARBA00023268"/>
    </source>
</evidence>
<dbReference type="GO" id="GO:0004358">
    <property type="term" value="F:L-glutamate N-acetyltransferase activity, acting on acetyl-L-ornithine as donor"/>
    <property type="evidence" value="ECO:0007669"/>
    <property type="project" value="UniProtKB-UniRule"/>
</dbReference>
<sequence>MDHGSSSSTNPASHAAPQLCGVTVPQGFTAAATTAGIKPSGKPDMALLVNEGPLYTAAAMFTKNRVVASPVKVTGQNNNGTFRAVVINAGNANACNGAQGDRDATAMAEHVAESLSISPQDVAVCSTGLIGDLLPMDKVHAGVEALVPSLSSEPQAGHAAARAIMTTDTVDKQAVYHGDGWSIGAMGKGVGMMAPSLATMLVFLTTDAVMSDATDLARALGASTASTFDCIDVDGSTSTNDTVILMASGASGVTPDAEEFARAVHQVCLDLTMQLQADAEGVTKRVAITVRGAADDDQAKIAARVIGRDNLFKCAMFGSDPNWGRVLAAVGMAPVDMDPEAIDVSFNGNPVCVNSTGAPGARQVDLSGVDIAVDVDLGVGRGQATVWTTDLSHSYVEINSAYSS</sequence>
<comment type="function">
    <text evidence="10">Catalyzes two activities which are involved in the cyclic version of arginine biosynthesis: the synthesis of N-acetylglutamate from glutamate and acetyl-CoA as the acetyl donor, and of ornithine by transacetylation between N(2)-acetylornithine and glutamate.</text>
</comment>
<reference evidence="11 12" key="1">
    <citation type="journal article" date="2018" name="Syst. Appl. Microbiol.">
        <title>Corynebacterium heidelbergense sp. nov., isolated from the preen glands of Egyptian geese (Alopochen aegyptiacus).</title>
        <authorList>
            <person name="Braun M.S."/>
            <person name="Wang E."/>
            <person name="Zimmermann S."/>
            <person name="Wink M."/>
        </authorList>
    </citation>
    <scope>NUCLEOTIDE SEQUENCE [LARGE SCALE GENOMIC DNA]</scope>
    <source>
        <strain evidence="11 12">647</strain>
    </source>
</reference>
<keyword evidence="9 10" id="KW-0012">Acyltransferase</keyword>
<dbReference type="EC" id="2.3.1.35" evidence="10"/>
<dbReference type="UniPathway" id="UPA00068">
    <property type="reaction ID" value="UER00106"/>
</dbReference>
<feature type="binding site" evidence="10">
    <location>
        <position position="199"/>
    </location>
    <ligand>
        <name>substrate</name>
    </ligand>
</feature>
<dbReference type="RefSeq" id="WP_113630481.1">
    <property type="nucleotide sequence ID" value="NZ_QHCV01000026.1"/>
</dbReference>
<organism evidence="11 12">
    <name type="scientific">Corynebacterium heidelbergense</name>
    <dbReference type="NCBI Taxonomy" id="2055947"/>
    <lineage>
        <taxon>Bacteria</taxon>
        <taxon>Bacillati</taxon>
        <taxon>Actinomycetota</taxon>
        <taxon>Actinomycetes</taxon>
        <taxon>Mycobacteriales</taxon>
        <taxon>Corynebacteriaceae</taxon>
        <taxon>Corynebacterium</taxon>
    </lineage>
</organism>
<feature type="binding site" evidence="10">
    <location>
        <position position="399"/>
    </location>
    <ligand>
        <name>substrate</name>
    </ligand>
</feature>
<feature type="chain" id="PRO_5023326330" description="Arginine biosynthesis bifunctional protein ArgJ beta chain" evidence="10">
    <location>
        <begin position="199"/>
        <end position="404"/>
    </location>
</feature>
<evidence type="ECO:0000256" key="2">
    <source>
        <dbReference type="ARBA" id="ARBA00011475"/>
    </source>
</evidence>
<evidence type="ECO:0000256" key="9">
    <source>
        <dbReference type="ARBA" id="ARBA00023315"/>
    </source>
</evidence>
<proteinExistence type="inferred from homology"/>
<dbReference type="SUPFAM" id="SSF56266">
    <property type="entry name" value="DmpA/ArgJ-like"/>
    <property type="match status" value="1"/>
</dbReference>
<dbReference type="PANTHER" id="PTHR23100">
    <property type="entry name" value="ARGININE BIOSYNTHESIS BIFUNCTIONAL PROTEIN ARGJ"/>
    <property type="match status" value="1"/>
</dbReference>
<dbReference type="NCBIfam" id="TIGR00120">
    <property type="entry name" value="ArgJ"/>
    <property type="match status" value="1"/>
</dbReference>
<feature type="binding site" evidence="10">
    <location>
        <position position="280"/>
    </location>
    <ligand>
        <name>substrate</name>
    </ligand>
</feature>
<keyword evidence="6 10" id="KW-0808">Transferase</keyword>
<comment type="subunit">
    <text evidence="2 10">Heterotetramer of two alpha and two beta chains.</text>
</comment>
<keyword evidence="3 10" id="KW-0963">Cytoplasm</keyword>
<keyword evidence="8 10" id="KW-0511">Multifunctional enzyme</keyword>
<keyword evidence="5 10" id="KW-0028">Amino-acid biosynthesis</keyword>
<feature type="binding site" evidence="10">
    <location>
        <position position="404"/>
    </location>
    <ligand>
        <name>substrate</name>
    </ligand>
</feature>
<dbReference type="Proteomes" id="UP000251577">
    <property type="component" value="Unassembled WGS sequence"/>
</dbReference>
<evidence type="ECO:0000256" key="5">
    <source>
        <dbReference type="ARBA" id="ARBA00022605"/>
    </source>
</evidence>
<protein>
    <recommendedName>
        <fullName evidence="10">Arginine biosynthesis bifunctional protein ArgJ</fullName>
    </recommendedName>
    <domain>
        <recommendedName>
            <fullName evidence="10">Glutamate N-acetyltransferase</fullName>
            <ecNumber evidence="10">2.3.1.35</ecNumber>
        </recommendedName>
        <alternativeName>
            <fullName evidence="10">Ornithine acetyltransferase</fullName>
            <shortName evidence="10">OATase</shortName>
        </alternativeName>
        <alternativeName>
            <fullName evidence="10">Ornithine transacetylase</fullName>
        </alternativeName>
    </domain>
    <domain>
        <recommendedName>
            <fullName evidence="10">Amino-acid acetyltransferase</fullName>
            <ecNumber evidence="10">2.3.1.1</ecNumber>
        </recommendedName>
        <alternativeName>
            <fullName evidence="10">N-acetylglutamate synthase</fullName>
            <shortName evidence="10">AGSase</shortName>
        </alternativeName>
    </domain>
    <component>
        <recommendedName>
            <fullName evidence="10">Arginine biosynthesis bifunctional protein ArgJ alpha chain</fullName>
        </recommendedName>
    </component>
    <component>
        <recommendedName>
            <fullName evidence="10">Arginine biosynthesis bifunctional protein ArgJ beta chain</fullName>
        </recommendedName>
    </component>
</protein>
<dbReference type="GO" id="GO:0005737">
    <property type="term" value="C:cytoplasm"/>
    <property type="evidence" value="ECO:0007669"/>
    <property type="project" value="UniProtKB-SubCell"/>
</dbReference>
<comment type="pathway">
    <text evidence="10">Amino-acid biosynthesis; L-arginine biosynthesis; L-ornithine and N-acetyl-L-glutamate from L-glutamate and N(2)-acetyl-L-ornithine (cyclic): step 1/1.</text>
</comment>
<feature type="site" description="Cleavage; by autolysis" evidence="10">
    <location>
        <begin position="198"/>
        <end position="199"/>
    </location>
</feature>
<dbReference type="Gene3D" id="3.10.20.340">
    <property type="entry name" value="ArgJ beta chain, C-terminal domain"/>
    <property type="match status" value="1"/>
</dbReference>
<dbReference type="GO" id="GO:0006592">
    <property type="term" value="P:ornithine biosynthetic process"/>
    <property type="evidence" value="ECO:0007669"/>
    <property type="project" value="TreeGrafter"/>
</dbReference>
<dbReference type="AlphaFoldDB" id="A0A364V6T2"/>
<accession>A0A364V6T2</accession>
<feature type="site" description="Involved in the stabilization of negative charge on the oxyanion by the formation of the oxyanion hole" evidence="10">
    <location>
        <position position="128"/>
    </location>
</feature>
<comment type="subcellular location">
    <subcellularLocation>
        <location evidence="10">Cytoplasm</location>
    </subcellularLocation>
</comment>
<gene>
    <name evidence="10" type="primary">argJ</name>
    <name evidence="11" type="ORF">DLJ54_03705</name>
</gene>
<evidence type="ECO:0000256" key="10">
    <source>
        <dbReference type="HAMAP-Rule" id="MF_01106"/>
    </source>
</evidence>
<comment type="caution">
    <text evidence="11">The sequence shown here is derived from an EMBL/GenBank/DDBJ whole genome shotgun (WGS) entry which is preliminary data.</text>
</comment>
<dbReference type="InterPro" id="IPR002813">
    <property type="entry name" value="Arg_biosynth_ArgJ"/>
</dbReference>
<evidence type="ECO:0000256" key="6">
    <source>
        <dbReference type="ARBA" id="ARBA00022679"/>
    </source>
</evidence>
<evidence type="ECO:0000256" key="1">
    <source>
        <dbReference type="ARBA" id="ARBA00006774"/>
    </source>
</evidence>
<comment type="pathway">
    <text evidence="10">Amino-acid biosynthesis; L-arginine biosynthesis; N(2)-acetyl-L-ornithine from L-glutamate: step 1/4.</text>
</comment>
<feature type="binding site" evidence="10">
    <location>
        <position position="166"/>
    </location>
    <ligand>
        <name>substrate</name>
    </ligand>
</feature>
<dbReference type="HAMAP" id="MF_01106">
    <property type="entry name" value="ArgJ"/>
    <property type="match status" value="1"/>
</dbReference>
<evidence type="ECO:0000256" key="3">
    <source>
        <dbReference type="ARBA" id="ARBA00022490"/>
    </source>
</evidence>
<dbReference type="FunFam" id="3.10.20.340:FF:000005">
    <property type="entry name" value="Arginine biosynthesis bifunctional protein ArgJ"/>
    <property type="match status" value="1"/>
</dbReference>
<feature type="site" description="Involved in the stabilization of negative charge on the oxyanion by the formation of the oxyanion hole" evidence="10">
    <location>
        <position position="127"/>
    </location>
</feature>
<dbReference type="EMBL" id="QHCV01000026">
    <property type="protein sequence ID" value="RAV32352.1"/>
    <property type="molecule type" value="Genomic_DNA"/>
</dbReference>
<dbReference type="NCBIfam" id="NF003802">
    <property type="entry name" value="PRK05388.1"/>
    <property type="match status" value="1"/>
</dbReference>
<dbReference type="Pfam" id="PF01960">
    <property type="entry name" value="ArgJ"/>
    <property type="match status" value="1"/>
</dbReference>
<dbReference type="GO" id="GO:0004042">
    <property type="term" value="F:L-glutamate N-acetyltransferase activity"/>
    <property type="evidence" value="ECO:0007669"/>
    <property type="project" value="UniProtKB-UniRule"/>
</dbReference>
<evidence type="ECO:0000313" key="11">
    <source>
        <dbReference type="EMBL" id="RAV32352.1"/>
    </source>
</evidence>
<comment type="catalytic activity">
    <reaction evidence="10">
        <text>L-glutamate + acetyl-CoA = N-acetyl-L-glutamate + CoA + H(+)</text>
        <dbReference type="Rhea" id="RHEA:24292"/>
        <dbReference type="ChEBI" id="CHEBI:15378"/>
        <dbReference type="ChEBI" id="CHEBI:29985"/>
        <dbReference type="ChEBI" id="CHEBI:44337"/>
        <dbReference type="ChEBI" id="CHEBI:57287"/>
        <dbReference type="ChEBI" id="CHEBI:57288"/>
        <dbReference type="EC" id="2.3.1.1"/>
    </reaction>
</comment>
<comment type="similarity">
    <text evidence="1 10">Belongs to the ArgJ family.</text>
</comment>